<dbReference type="Pfam" id="PF17390">
    <property type="entry name" value="Bac_rhamnosid_C"/>
    <property type="match status" value="1"/>
</dbReference>
<evidence type="ECO:0000256" key="1">
    <source>
        <dbReference type="ARBA" id="ARBA00001445"/>
    </source>
</evidence>
<evidence type="ECO:0000256" key="2">
    <source>
        <dbReference type="ARBA" id="ARBA00012652"/>
    </source>
</evidence>
<dbReference type="InterPro" id="IPR008928">
    <property type="entry name" value="6-hairpin_glycosidase_sf"/>
</dbReference>
<dbReference type="PANTHER" id="PTHR33307:SF6">
    <property type="entry name" value="ALPHA-RHAMNOSIDASE (EUROFUNG)-RELATED"/>
    <property type="match status" value="1"/>
</dbReference>
<dbReference type="SUPFAM" id="SSF49785">
    <property type="entry name" value="Galactose-binding domain-like"/>
    <property type="match status" value="1"/>
</dbReference>
<dbReference type="EC" id="3.2.1.40" evidence="2"/>
<dbReference type="InterPro" id="IPR013737">
    <property type="entry name" value="Bac_rhamnosid_N"/>
</dbReference>
<dbReference type="InterPro" id="IPR012341">
    <property type="entry name" value="6hp_glycosidase-like_sf"/>
</dbReference>
<dbReference type="GO" id="GO:0005975">
    <property type="term" value="P:carbohydrate metabolic process"/>
    <property type="evidence" value="ECO:0007669"/>
    <property type="project" value="InterPro"/>
</dbReference>
<evidence type="ECO:0000259" key="6">
    <source>
        <dbReference type="Pfam" id="PF17389"/>
    </source>
</evidence>
<dbReference type="RefSeq" id="WP_036618530.1">
    <property type="nucleotide sequence ID" value="NZ_JNHK01000092.1"/>
</dbReference>
<dbReference type="Pfam" id="PF25788">
    <property type="entry name" value="Ig_Rha78A_N"/>
    <property type="match status" value="1"/>
</dbReference>
<dbReference type="Gene3D" id="1.50.10.10">
    <property type="match status" value="1"/>
</dbReference>
<dbReference type="Proteomes" id="UP000027850">
    <property type="component" value="Unassembled WGS sequence"/>
</dbReference>
<feature type="domain" description="Alpha-L-rhamnosidase C-terminal" evidence="7">
    <location>
        <begin position="811"/>
        <end position="883"/>
    </location>
</feature>
<sequence length="919" mass="104762">MRRISFILYFILPAMCIMAGNFKPSRLRCEYLSNPICISERHPQFSWIVSSDDNEVWQSNYELLISDNLSSLRKGEGNMWNTGIVNSDESIQITYEGKPLKPFTRYYWKVRLRNQVGKWSDWSEIAWFETTMLDEADWKADWIGDGSQQFVRDEDFYKEDPMPLFRKEFSASNGIRSARLYVSGLGYYEAYMNGKKVGDHVLDPGWTAHRQQVLYSVYDVTSMVAKGRNVLAFMLGNGWYNPLPIRLFGTYNLRDVQQTGRPIVKAELRIEDKNGRVSRILTDATWKVSPGPIVRNNVYLGEKYDARLEVEGWNRVGTPRGTWRSAVKKQGPSGSMTPQMQPPVKIIERISPFSVWKTSSGTYMVDMGVNFAGVASIKVKGEKGRTISMRYGENIHPDSTLNWLTTTAGHIKSMWNMQGGPGAPKDAYQEDKYVLKGIGEEVYTPKFTFHGFRYVEVFNYPGTLSADDITGIRLSADLERTGFFECSDSLYNRLHEVTLRTFRSNVFSVQSDCPGREKMGYGGDMVATAESFIYNFDMAQFYRKTVKDFINDQSPAGGMPEIAPNTGIIINGIGDGSGPLGWQLAFPFVQKQLYDFYGDKRIIERCYDSFTKQVEFINSKTVDGLFHWDIGDHVALDTKDDAFAASCFYYEHVRIIAYFAEVLGRKDDAIRYEKLAEDIRQRIVKVHLLSGTGRYGNGTQGTQAFGLYYNLSEENKKAAFDWLVKEYERHDWHVATGIFSCKMAFDVFRTLGRNDLAGRLVSNIDYPGWGYMLEQGATTLWESWEYPENGSSQNHPMFGSTEEWFFRSLLGINSLSDAFKKIEIKPQPTNDLKWAKGSYSSIRGQISSDWSIEDGLMRLSVSIPANTSAIVYVPSLEGQMVETTSSLSRFLYWKDGYSVFEVPSGTYTFRVKPPSPHDP</sequence>
<feature type="domain" description="Alpha-L-rhamnosidase six-hairpin glycosidase" evidence="6">
    <location>
        <begin position="479"/>
        <end position="808"/>
    </location>
</feature>
<reference evidence="8 9" key="1">
    <citation type="submission" date="2014-04" db="EMBL/GenBank/DDBJ databases">
        <authorList>
            <person name="Sears C."/>
            <person name="Carroll K."/>
            <person name="Sack B.R."/>
            <person name="Qadri F."/>
            <person name="Myers L.L."/>
            <person name="Chung G.-T."/>
            <person name="Escheverria P."/>
            <person name="Fraser C.M."/>
            <person name="Sadzewicz L."/>
            <person name="Shefchek K.A."/>
            <person name="Tallon L."/>
            <person name="Das S.P."/>
            <person name="Daugherty S."/>
            <person name="Mongodin E.F."/>
        </authorList>
    </citation>
    <scope>NUCLEOTIDE SEQUENCE [LARGE SCALE GENOMIC DNA]</scope>
    <source>
        <strain evidence="8 9">3776 D15 i</strain>
    </source>
</reference>
<comment type="caution">
    <text evidence="8">The sequence shown here is derived from an EMBL/GenBank/DDBJ whole genome shotgun (WGS) entry which is preliminary data.</text>
</comment>
<feature type="domain" description="Alpha-L-rhamnosidase concanavalin-like" evidence="4">
    <location>
        <begin position="357"/>
        <end position="473"/>
    </location>
</feature>
<evidence type="ECO:0000256" key="3">
    <source>
        <dbReference type="ARBA" id="ARBA00022801"/>
    </source>
</evidence>
<dbReference type="Pfam" id="PF08531">
    <property type="entry name" value="Bac_rhamnosid_N"/>
    <property type="match status" value="1"/>
</dbReference>
<dbReference type="Gene3D" id="2.60.420.10">
    <property type="entry name" value="Maltose phosphorylase, domain 3"/>
    <property type="match status" value="1"/>
</dbReference>
<dbReference type="SUPFAM" id="SSF48208">
    <property type="entry name" value="Six-hairpin glycosidases"/>
    <property type="match status" value="1"/>
</dbReference>
<dbReference type="Pfam" id="PF05592">
    <property type="entry name" value="Bac_rhamnosid"/>
    <property type="match status" value="1"/>
</dbReference>
<evidence type="ECO:0000259" key="7">
    <source>
        <dbReference type="Pfam" id="PF17390"/>
    </source>
</evidence>
<dbReference type="PANTHER" id="PTHR33307">
    <property type="entry name" value="ALPHA-RHAMNOSIDASE (EUROFUNG)"/>
    <property type="match status" value="1"/>
</dbReference>
<name>A0AB34L5U7_PARDI</name>
<evidence type="ECO:0000313" key="8">
    <source>
        <dbReference type="EMBL" id="KDS36044.1"/>
    </source>
</evidence>
<dbReference type="InterPro" id="IPR016007">
    <property type="entry name" value="Alpha_rhamnosid"/>
</dbReference>
<evidence type="ECO:0000259" key="4">
    <source>
        <dbReference type="Pfam" id="PF05592"/>
    </source>
</evidence>
<dbReference type="Pfam" id="PF17389">
    <property type="entry name" value="Bac_rhamnosid6H"/>
    <property type="match status" value="1"/>
</dbReference>
<proteinExistence type="predicted"/>
<feature type="domain" description="Bacterial alpha-L-rhamnosidase N-terminal" evidence="5">
    <location>
        <begin position="175"/>
        <end position="348"/>
    </location>
</feature>
<evidence type="ECO:0000313" key="9">
    <source>
        <dbReference type="Proteomes" id="UP000027850"/>
    </source>
</evidence>
<dbReference type="EMBL" id="JNHK01000092">
    <property type="protein sequence ID" value="KDS36044.1"/>
    <property type="molecule type" value="Genomic_DNA"/>
</dbReference>
<organism evidence="8 9">
    <name type="scientific">Parabacteroides distasonis str. 3776 D15 i</name>
    <dbReference type="NCBI Taxonomy" id="1339342"/>
    <lineage>
        <taxon>Bacteria</taxon>
        <taxon>Pseudomonadati</taxon>
        <taxon>Bacteroidota</taxon>
        <taxon>Bacteroidia</taxon>
        <taxon>Bacteroidales</taxon>
        <taxon>Tannerellaceae</taxon>
        <taxon>Parabacteroides</taxon>
    </lineage>
</organism>
<dbReference type="InterPro" id="IPR013783">
    <property type="entry name" value="Ig-like_fold"/>
</dbReference>
<dbReference type="PIRSF" id="PIRSF010631">
    <property type="entry name" value="A-rhamnsds"/>
    <property type="match status" value="1"/>
</dbReference>
<dbReference type="InterPro" id="IPR036116">
    <property type="entry name" value="FN3_sf"/>
</dbReference>
<dbReference type="InterPro" id="IPR008902">
    <property type="entry name" value="Rhamnosid_concanavalin"/>
</dbReference>
<dbReference type="InterPro" id="IPR035398">
    <property type="entry name" value="Bac_rhamnosid_C"/>
</dbReference>
<evidence type="ECO:0000259" key="5">
    <source>
        <dbReference type="Pfam" id="PF08531"/>
    </source>
</evidence>
<comment type="catalytic activity">
    <reaction evidence="1">
        <text>Hydrolysis of terminal non-reducing alpha-L-rhamnose residues in alpha-L-rhamnosides.</text>
        <dbReference type="EC" id="3.2.1.40"/>
    </reaction>
</comment>
<dbReference type="GO" id="GO:0030596">
    <property type="term" value="F:alpha-L-rhamnosidase activity"/>
    <property type="evidence" value="ECO:0007669"/>
    <property type="project" value="UniProtKB-EC"/>
</dbReference>
<protein>
    <recommendedName>
        <fullName evidence="2">alpha-L-rhamnosidase</fullName>
        <ecNumber evidence="2">3.2.1.40</ecNumber>
    </recommendedName>
</protein>
<dbReference type="Gene3D" id="2.60.120.260">
    <property type="entry name" value="Galactose-binding domain-like"/>
    <property type="match status" value="2"/>
</dbReference>
<gene>
    <name evidence="8" type="ORF">M091_1736</name>
</gene>
<keyword evidence="3" id="KW-0378">Hydrolase</keyword>
<dbReference type="Gene3D" id="2.60.40.10">
    <property type="entry name" value="Immunoglobulins"/>
    <property type="match status" value="1"/>
</dbReference>
<accession>A0AB34L5U7</accession>
<dbReference type="SUPFAM" id="SSF49265">
    <property type="entry name" value="Fibronectin type III"/>
    <property type="match status" value="1"/>
</dbReference>
<dbReference type="InterPro" id="IPR035396">
    <property type="entry name" value="Bac_rhamnosid6H"/>
</dbReference>
<dbReference type="AlphaFoldDB" id="A0AB34L5U7"/>
<dbReference type="InterPro" id="IPR008979">
    <property type="entry name" value="Galactose-bd-like_sf"/>
</dbReference>